<dbReference type="Proteomes" id="UP000799537">
    <property type="component" value="Unassembled WGS sequence"/>
</dbReference>
<gene>
    <name evidence="2" type="ORF">M409DRAFT_29500</name>
</gene>
<name>A0A6A6C1L7_ZASCE</name>
<sequence>MADTPSQCTGLCALVPFARPLAIVFFATAAAWIFLIDVLLSRCRPPSLAHSLRRHVTPAINRYISWTWPLCACLFIDPVYQSALFALALGYFFWTHWSAYRWMRWFGLVAGAGLSATCILALAILCIVLDPTILARHDAMSPGVYLGQSYHDHHLLGRHSPVAAFHAGARFVESFRPLDSHIPLMAAAYCELDNMLITVCPNGVDEFVRQHPDTQAFTTTLPRTSRLCDRKSSSSLSPSSWISTRKPSSRESECLSDDAYVTDVLILRDRLARQIRCYKSEFAPMLDEVIRKLQDLNNHLQSHCISSPSDLQPHPWYLEYLDNPLGSTCPSPRTAHHFVHPTVATWYCVYLRPHVLWIRPSVQQLFPVILRRPAQLRQHTAVLLLTLQHVFPLLPSATLRAFDWGQEWEHRLGSLRDLPDPAKVGRTLDGDDLDVIQQLHLQVTQHELDKLHLDVHTAAQLNYWKDHVIDIANKISAGGRQDRVWDELKEDLRSEISKTLSKAFGVVSDSTSHNHHQHQRYGFDSFNSFAMEEEDVCSASWQGWGNLTLCELEGWSRRGRPIVPGVGSVVIRPEESQQGKWEGTVRVADLSPMQDCWQRVVEWKSLKMSLPQW</sequence>
<dbReference type="AlphaFoldDB" id="A0A6A6C1L7"/>
<dbReference type="RefSeq" id="XP_033660939.1">
    <property type="nucleotide sequence ID" value="XM_033809495.1"/>
</dbReference>
<dbReference type="EMBL" id="ML993630">
    <property type="protein sequence ID" value="KAF2160050.1"/>
    <property type="molecule type" value="Genomic_DNA"/>
</dbReference>
<keyword evidence="1" id="KW-0812">Transmembrane</keyword>
<reference evidence="2" key="1">
    <citation type="journal article" date="2020" name="Stud. Mycol.">
        <title>101 Dothideomycetes genomes: a test case for predicting lifestyles and emergence of pathogens.</title>
        <authorList>
            <person name="Haridas S."/>
            <person name="Albert R."/>
            <person name="Binder M."/>
            <person name="Bloem J."/>
            <person name="Labutti K."/>
            <person name="Salamov A."/>
            <person name="Andreopoulos B."/>
            <person name="Baker S."/>
            <person name="Barry K."/>
            <person name="Bills G."/>
            <person name="Bluhm B."/>
            <person name="Cannon C."/>
            <person name="Castanera R."/>
            <person name="Culley D."/>
            <person name="Daum C."/>
            <person name="Ezra D."/>
            <person name="Gonzalez J."/>
            <person name="Henrissat B."/>
            <person name="Kuo A."/>
            <person name="Liang C."/>
            <person name="Lipzen A."/>
            <person name="Lutzoni F."/>
            <person name="Magnuson J."/>
            <person name="Mondo S."/>
            <person name="Nolan M."/>
            <person name="Ohm R."/>
            <person name="Pangilinan J."/>
            <person name="Park H.-J."/>
            <person name="Ramirez L."/>
            <person name="Alfaro M."/>
            <person name="Sun H."/>
            <person name="Tritt A."/>
            <person name="Yoshinaga Y."/>
            <person name="Zwiers L.-H."/>
            <person name="Turgeon B."/>
            <person name="Goodwin S."/>
            <person name="Spatafora J."/>
            <person name="Crous P."/>
            <person name="Grigoriev I."/>
        </authorList>
    </citation>
    <scope>NUCLEOTIDE SEQUENCE</scope>
    <source>
        <strain evidence="2">ATCC 36951</strain>
    </source>
</reference>
<protein>
    <submittedName>
        <fullName evidence="2">Uncharacterized protein</fullName>
    </submittedName>
</protein>
<evidence type="ECO:0000313" key="3">
    <source>
        <dbReference type="Proteomes" id="UP000799537"/>
    </source>
</evidence>
<evidence type="ECO:0000256" key="1">
    <source>
        <dbReference type="SAM" id="Phobius"/>
    </source>
</evidence>
<keyword evidence="1" id="KW-1133">Transmembrane helix</keyword>
<keyword evidence="1" id="KW-0472">Membrane</keyword>
<keyword evidence="3" id="KW-1185">Reference proteome</keyword>
<proteinExistence type="predicted"/>
<feature type="transmembrane region" description="Helical" evidence="1">
    <location>
        <begin position="20"/>
        <end position="42"/>
    </location>
</feature>
<organism evidence="2 3">
    <name type="scientific">Zasmidium cellare ATCC 36951</name>
    <dbReference type="NCBI Taxonomy" id="1080233"/>
    <lineage>
        <taxon>Eukaryota</taxon>
        <taxon>Fungi</taxon>
        <taxon>Dikarya</taxon>
        <taxon>Ascomycota</taxon>
        <taxon>Pezizomycotina</taxon>
        <taxon>Dothideomycetes</taxon>
        <taxon>Dothideomycetidae</taxon>
        <taxon>Mycosphaerellales</taxon>
        <taxon>Mycosphaerellaceae</taxon>
        <taxon>Zasmidium</taxon>
    </lineage>
</organism>
<accession>A0A6A6C1L7</accession>
<feature type="transmembrane region" description="Helical" evidence="1">
    <location>
        <begin position="63"/>
        <end position="93"/>
    </location>
</feature>
<feature type="transmembrane region" description="Helical" evidence="1">
    <location>
        <begin position="105"/>
        <end position="129"/>
    </location>
</feature>
<evidence type="ECO:0000313" key="2">
    <source>
        <dbReference type="EMBL" id="KAF2160050.1"/>
    </source>
</evidence>
<dbReference type="GeneID" id="54562767"/>